<feature type="compositionally biased region" description="Basic and acidic residues" evidence="10">
    <location>
        <begin position="478"/>
        <end position="492"/>
    </location>
</feature>
<accession>A0A9Q1CJE2</accession>
<dbReference type="GO" id="GO:0045786">
    <property type="term" value="P:negative regulation of cell cycle"/>
    <property type="evidence" value="ECO:0007669"/>
    <property type="project" value="TreeGrafter"/>
</dbReference>
<keyword evidence="8" id="KW-0804">Transcription</keyword>
<feature type="region of interest" description="Disordered" evidence="10">
    <location>
        <begin position="440"/>
        <end position="522"/>
    </location>
</feature>
<feature type="region of interest" description="Disordered" evidence="10">
    <location>
        <begin position="660"/>
        <end position="681"/>
    </location>
</feature>
<dbReference type="Pfam" id="PF05053">
    <property type="entry name" value="Menin"/>
    <property type="match status" value="1"/>
</dbReference>
<organism evidence="11 12">
    <name type="scientific">Holothuria leucospilota</name>
    <name type="common">Black long sea cucumber</name>
    <name type="synonym">Mertensiothuria leucospilota</name>
    <dbReference type="NCBI Taxonomy" id="206669"/>
    <lineage>
        <taxon>Eukaryota</taxon>
        <taxon>Metazoa</taxon>
        <taxon>Echinodermata</taxon>
        <taxon>Eleutherozoa</taxon>
        <taxon>Echinozoa</taxon>
        <taxon>Holothuroidea</taxon>
        <taxon>Aspidochirotacea</taxon>
        <taxon>Aspidochirotida</taxon>
        <taxon>Holothuriidae</taxon>
        <taxon>Holothuria</taxon>
    </lineage>
</organism>
<evidence type="ECO:0000256" key="3">
    <source>
        <dbReference type="ARBA" id="ARBA00022491"/>
    </source>
</evidence>
<name>A0A9Q1CJE2_HOLLE</name>
<evidence type="ECO:0000313" key="12">
    <source>
        <dbReference type="Proteomes" id="UP001152320"/>
    </source>
</evidence>
<reference evidence="11" key="1">
    <citation type="submission" date="2021-10" db="EMBL/GenBank/DDBJ databases">
        <title>Tropical sea cucumber genome reveals ecological adaptation and Cuvierian tubules defense mechanism.</title>
        <authorList>
            <person name="Chen T."/>
        </authorList>
    </citation>
    <scope>NUCLEOTIDE SEQUENCE</scope>
    <source>
        <strain evidence="11">Nanhai2018</strain>
        <tissue evidence="11">Muscle</tissue>
    </source>
</reference>
<evidence type="ECO:0000256" key="6">
    <source>
        <dbReference type="ARBA" id="ARBA00023015"/>
    </source>
</evidence>
<proteinExistence type="predicted"/>
<evidence type="ECO:0000256" key="1">
    <source>
        <dbReference type="ARBA" id="ARBA00004123"/>
    </source>
</evidence>
<dbReference type="GO" id="GO:0035097">
    <property type="term" value="C:histone methyltransferase complex"/>
    <property type="evidence" value="ECO:0007669"/>
    <property type="project" value="TreeGrafter"/>
</dbReference>
<gene>
    <name evidence="11" type="ORF">HOLleu_08931</name>
</gene>
<dbReference type="GO" id="GO:0003682">
    <property type="term" value="F:chromatin binding"/>
    <property type="evidence" value="ECO:0007669"/>
    <property type="project" value="TreeGrafter"/>
</dbReference>
<evidence type="ECO:0000256" key="9">
    <source>
        <dbReference type="ARBA" id="ARBA00023242"/>
    </source>
</evidence>
<protein>
    <recommendedName>
        <fullName evidence="2">Menin</fullName>
    </recommendedName>
</protein>
<keyword evidence="12" id="KW-1185">Reference proteome</keyword>
<keyword evidence="3" id="KW-0678">Repressor</keyword>
<dbReference type="GO" id="GO:0006325">
    <property type="term" value="P:chromatin organization"/>
    <property type="evidence" value="ECO:0007669"/>
    <property type="project" value="UniProtKB-KW"/>
</dbReference>
<dbReference type="InterPro" id="IPR007747">
    <property type="entry name" value="Menin"/>
</dbReference>
<dbReference type="GO" id="GO:0008285">
    <property type="term" value="P:negative regulation of cell population proliferation"/>
    <property type="evidence" value="ECO:0007669"/>
    <property type="project" value="TreeGrafter"/>
</dbReference>
<keyword evidence="5" id="KW-0156">Chromatin regulator</keyword>
<evidence type="ECO:0000256" key="4">
    <source>
        <dbReference type="ARBA" id="ARBA00022553"/>
    </source>
</evidence>
<dbReference type="EMBL" id="JAIZAY010000003">
    <property type="protein sequence ID" value="KAJ8045833.1"/>
    <property type="molecule type" value="Genomic_DNA"/>
</dbReference>
<evidence type="ECO:0000256" key="2">
    <source>
        <dbReference type="ARBA" id="ARBA00021162"/>
    </source>
</evidence>
<dbReference type="GO" id="GO:0000403">
    <property type="term" value="F:Y-form DNA binding"/>
    <property type="evidence" value="ECO:0007669"/>
    <property type="project" value="TreeGrafter"/>
</dbReference>
<dbReference type="PANTHER" id="PTHR12693:SF3">
    <property type="entry name" value="MENIN"/>
    <property type="match status" value="1"/>
</dbReference>
<evidence type="ECO:0000256" key="7">
    <source>
        <dbReference type="ARBA" id="ARBA00023125"/>
    </source>
</evidence>
<dbReference type="CDD" id="cd14456">
    <property type="entry name" value="Menin"/>
    <property type="match status" value="1"/>
</dbReference>
<keyword evidence="4" id="KW-0597">Phosphoprotein</keyword>
<dbReference type="GO" id="GO:0000785">
    <property type="term" value="C:chromatin"/>
    <property type="evidence" value="ECO:0007669"/>
    <property type="project" value="TreeGrafter"/>
</dbReference>
<evidence type="ECO:0000256" key="8">
    <source>
        <dbReference type="ARBA" id="ARBA00023163"/>
    </source>
</evidence>
<dbReference type="GO" id="GO:0006357">
    <property type="term" value="P:regulation of transcription by RNA polymerase II"/>
    <property type="evidence" value="ECO:0007669"/>
    <property type="project" value="TreeGrafter"/>
</dbReference>
<dbReference type="AlphaFoldDB" id="A0A9Q1CJE2"/>
<keyword evidence="9" id="KW-0539">Nucleus</keyword>
<dbReference type="Proteomes" id="UP001152320">
    <property type="component" value="Chromosome 3"/>
</dbReference>
<dbReference type="OrthoDB" id="5962932at2759"/>
<sequence length="681" mass="75516">MATISDKARSYFPLQSVDAVVALFRSELDTQSSADSSDAEKEPNLTLLSVVAGMVENILTANKPAHHGKEDQRIGITPIFPVIELPNVEALCQKFDTQIKGSVDLSNYKSDFATRELVKKVSDIVWSSLTRSFYKDRAHLQSLFSYLTGNKLDCFGVAFAVVAAFQILGYRDVHLALSEDHAWVAFGENGSQTAEVTWHGKGNEDKRGQPITTGVADRSWLYLNGHPVICCRRMEVAALVSAINPSISANSDSIEVASMQQELLWMMYDLNLLKRYPLALGNLGDLESLEPTPERPSTQELFKEAIQVSSELYDNCHVYPYTYLGGHLYRAKDYVGAMDSWTSAASVVSKYNYNREDEEVYKEFLQIANDYIPSIMKSGSTGSCQQAVEFTKSSQCFANFLKFYDGICKWEEESQTPVLHITWAKNFIASVTKFPAKVRGQVEVEDPEGEANGTDGSEAEEKSGDKGSEDEADSGVEDINKNVVKSDGDAKRNSSPTTQQEGEGKQGSDANSTSLEEESLLQSELGLTGTDAQNTVLDLKTDFNDFLSSVANGGAFPGMTIESVMKAESPAEMAFQKRLKTQSSQEDISEYCRPDECRKEDTPEPQVETVCESPVPPKVQIDFKSFKMRGIRGIVTSKEKLNTAAIHLQLTAQSQVQFSKRARSTNDYEDYGSLRRRPRRL</sequence>
<evidence type="ECO:0000256" key="10">
    <source>
        <dbReference type="SAM" id="MobiDB-lite"/>
    </source>
</evidence>
<comment type="caution">
    <text evidence="11">The sequence shown here is derived from an EMBL/GenBank/DDBJ whole genome shotgun (WGS) entry which is preliminary data.</text>
</comment>
<comment type="subcellular location">
    <subcellularLocation>
        <location evidence="1">Nucleus</location>
    </subcellularLocation>
</comment>
<keyword evidence="6" id="KW-0805">Transcription regulation</keyword>
<dbReference type="PANTHER" id="PTHR12693">
    <property type="entry name" value="MENIN"/>
    <property type="match status" value="1"/>
</dbReference>
<dbReference type="GO" id="GO:0000976">
    <property type="term" value="F:transcription cis-regulatory region binding"/>
    <property type="evidence" value="ECO:0007669"/>
    <property type="project" value="TreeGrafter"/>
</dbReference>
<evidence type="ECO:0000256" key="5">
    <source>
        <dbReference type="ARBA" id="ARBA00022853"/>
    </source>
</evidence>
<evidence type="ECO:0000313" key="11">
    <source>
        <dbReference type="EMBL" id="KAJ8045833.1"/>
    </source>
</evidence>
<feature type="compositionally biased region" description="Basic and acidic residues" evidence="10">
    <location>
        <begin position="459"/>
        <end position="469"/>
    </location>
</feature>
<keyword evidence="7" id="KW-0238">DNA-binding</keyword>